<feature type="domain" description="Aldehyde dehydrogenase" evidence="5">
    <location>
        <begin position="6"/>
        <end position="439"/>
    </location>
</feature>
<keyword evidence="2 3" id="KW-0560">Oxidoreductase</keyword>
<dbReference type="OrthoDB" id="6882680at2"/>
<evidence type="ECO:0000256" key="3">
    <source>
        <dbReference type="PIRNR" id="PIRNR036492"/>
    </source>
</evidence>
<evidence type="ECO:0000256" key="1">
    <source>
        <dbReference type="ARBA" id="ARBA00009986"/>
    </source>
</evidence>
<dbReference type="CDD" id="cd07087">
    <property type="entry name" value="ALDH_F3-13-14_CALDH-like"/>
    <property type="match status" value="1"/>
</dbReference>
<dbReference type="Pfam" id="PF00171">
    <property type="entry name" value="Aldedh"/>
    <property type="match status" value="1"/>
</dbReference>
<evidence type="ECO:0000313" key="6">
    <source>
        <dbReference type="EMBL" id="SEE82250.1"/>
    </source>
</evidence>
<gene>
    <name evidence="6" type="ORF">SAMN04490220_8528</name>
</gene>
<protein>
    <recommendedName>
        <fullName evidence="3">Aldehyde dehydrogenase</fullName>
    </recommendedName>
</protein>
<feature type="active site" evidence="4">
    <location>
        <position position="257"/>
    </location>
</feature>
<dbReference type="GO" id="GO:0006081">
    <property type="term" value="P:aldehyde metabolic process"/>
    <property type="evidence" value="ECO:0007669"/>
    <property type="project" value="InterPro"/>
</dbReference>
<dbReference type="InterPro" id="IPR015590">
    <property type="entry name" value="Aldehyde_DH_dom"/>
</dbReference>
<evidence type="ECO:0000256" key="2">
    <source>
        <dbReference type="ARBA" id="ARBA00023002"/>
    </source>
</evidence>
<dbReference type="Proteomes" id="UP000183407">
    <property type="component" value="Unassembled WGS sequence"/>
</dbReference>
<dbReference type="InterPro" id="IPR012394">
    <property type="entry name" value="Aldehyde_DH_NAD(P)"/>
</dbReference>
<feature type="active site" evidence="4">
    <location>
        <position position="223"/>
    </location>
</feature>
<comment type="similarity">
    <text evidence="1 3">Belongs to the aldehyde dehydrogenase family.</text>
</comment>
<dbReference type="Gene3D" id="3.40.309.10">
    <property type="entry name" value="Aldehyde Dehydrogenase, Chain A, domain 2"/>
    <property type="match status" value="1"/>
</dbReference>
<dbReference type="InterPro" id="IPR016161">
    <property type="entry name" value="Ald_DH/histidinol_DH"/>
</dbReference>
<evidence type="ECO:0000313" key="7">
    <source>
        <dbReference type="Proteomes" id="UP000183407"/>
    </source>
</evidence>
<organism evidence="6 7">
    <name type="scientific">Rhodococcus jostii</name>
    <dbReference type="NCBI Taxonomy" id="132919"/>
    <lineage>
        <taxon>Bacteria</taxon>
        <taxon>Bacillati</taxon>
        <taxon>Actinomycetota</taxon>
        <taxon>Actinomycetes</taxon>
        <taxon>Mycobacteriales</taxon>
        <taxon>Nocardiaceae</taxon>
        <taxon>Rhodococcus</taxon>
    </lineage>
</organism>
<evidence type="ECO:0000259" key="5">
    <source>
        <dbReference type="Pfam" id="PF00171"/>
    </source>
</evidence>
<dbReference type="PANTHER" id="PTHR43570:SF16">
    <property type="entry name" value="ALDEHYDE DEHYDROGENASE TYPE III, ISOFORM Q"/>
    <property type="match status" value="1"/>
</dbReference>
<proteinExistence type="inferred from homology"/>
<evidence type="ECO:0000256" key="4">
    <source>
        <dbReference type="PIRSR" id="PIRSR036492-1"/>
    </source>
</evidence>
<dbReference type="SUPFAM" id="SSF53720">
    <property type="entry name" value="ALDH-like"/>
    <property type="match status" value="1"/>
</dbReference>
<dbReference type="PANTHER" id="PTHR43570">
    <property type="entry name" value="ALDEHYDE DEHYDROGENASE"/>
    <property type="match status" value="1"/>
</dbReference>
<reference evidence="7" key="1">
    <citation type="submission" date="2016-10" db="EMBL/GenBank/DDBJ databases">
        <authorList>
            <person name="Varghese N."/>
        </authorList>
    </citation>
    <scope>NUCLEOTIDE SEQUENCE [LARGE SCALE GENOMIC DNA]</scope>
    <source>
        <strain evidence="7">DSM 44719</strain>
    </source>
</reference>
<dbReference type="AlphaFoldDB" id="A0A1H5LZ80"/>
<dbReference type="GO" id="GO:0004029">
    <property type="term" value="F:aldehyde dehydrogenase (NAD+) activity"/>
    <property type="evidence" value="ECO:0007669"/>
    <property type="project" value="TreeGrafter"/>
</dbReference>
<dbReference type="InterPro" id="IPR016162">
    <property type="entry name" value="Ald_DH_N"/>
</dbReference>
<name>A0A1H5LZ80_RHOJO</name>
<dbReference type="GO" id="GO:0005737">
    <property type="term" value="C:cytoplasm"/>
    <property type="evidence" value="ECO:0007669"/>
    <property type="project" value="TreeGrafter"/>
</dbReference>
<dbReference type="Gene3D" id="3.40.605.10">
    <property type="entry name" value="Aldehyde Dehydrogenase, Chain A, domain 1"/>
    <property type="match status" value="1"/>
</dbReference>
<accession>A0A1H5LZ80</accession>
<sequence>MTITIAAPSTSDTLDFNSLFRTQKDRFASDATKSLDWRLKQLTRLERLITENQDVFSAALAADFKTATFEIAFEFGAALGAIADAKANLAQWMEPTDAPLPATFAKQGYKGKVFHDPYGVTLLIAPFNAPLALVVAPLVSIVAGGNPAIVKPSEVSSHTADILSELVPHYFEPEDVALVRGDRTVVSALLELPFDFIFFTGSVPVGKIVMRAAAEHLTPVLLELGGRNPSIVDETANLADAARKLVWGAMAFGGQWCVSPGYVYVHESVADEFVAETTKAVREFYGTDPRANPDLSLIAAKKDVLRLAGLIDPAKVAIGGDVDGRYVAPTILYPVQESDKVMEAEIFGPILPVLRYSDLDEVVKSIKERPSGLTAYIFSQDEERISSLLTSLPFGGGAVNQTMLHLMFPSLPFGGVGGSGIGQYLGKAGFDNLTHNKSVLFSPAEESIDVVFPPYSESSPTELAQLLSE</sequence>
<dbReference type="RefSeq" id="WP_083400789.1">
    <property type="nucleotide sequence ID" value="NZ_FNTL01000005.1"/>
</dbReference>
<dbReference type="InterPro" id="IPR016163">
    <property type="entry name" value="Ald_DH_C"/>
</dbReference>
<dbReference type="PIRSF" id="PIRSF036492">
    <property type="entry name" value="ALDH"/>
    <property type="match status" value="1"/>
</dbReference>
<dbReference type="EMBL" id="FNTL01000005">
    <property type="protein sequence ID" value="SEE82250.1"/>
    <property type="molecule type" value="Genomic_DNA"/>
</dbReference>